<comment type="caution">
    <text evidence="2">The sequence shown here is derived from an EMBL/GenBank/DDBJ whole genome shotgun (WGS) entry which is preliminary data.</text>
</comment>
<evidence type="ECO:0000256" key="1">
    <source>
        <dbReference type="SAM" id="MobiDB-lite"/>
    </source>
</evidence>
<feature type="region of interest" description="Disordered" evidence="1">
    <location>
        <begin position="49"/>
        <end position="77"/>
    </location>
</feature>
<sequence length="77" mass="8400">MVISVIWTALSAPTETSVTTRLSTESLDSTKYVSSLDVNIARTINILGPTKRKDSVPKGRCHPPRKGAHPHHTEHAV</sequence>
<protein>
    <recommendedName>
        <fullName evidence="4">Secreted protein</fullName>
    </recommendedName>
</protein>
<name>A0ABQ9Z946_9CRUS</name>
<organism evidence="2 3">
    <name type="scientific">Daphnia magna</name>
    <dbReference type="NCBI Taxonomy" id="35525"/>
    <lineage>
        <taxon>Eukaryota</taxon>
        <taxon>Metazoa</taxon>
        <taxon>Ecdysozoa</taxon>
        <taxon>Arthropoda</taxon>
        <taxon>Crustacea</taxon>
        <taxon>Branchiopoda</taxon>
        <taxon>Diplostraca</taxon>
        <taxon>Cladocera</taxon>
        <taxon>Anomopoda</taxon>
        <taxon>Daphniidae</taxon>
        <taxon>Daphnia</taxon>
    </lineage>
</organism>
<dbReference type="Proteomes" id="UP001234178">
    <property type="component" value="Unassembled WGS sequence"/>
</dbReference>
<proteinExistence type="predicted"/>
<evidence type="ECO:0000313" key="3">
    <source>
        <dbReference type="Proteomes" id="UP001234178"/>
    </source>
</evidence>
<evidence type="ECO:0008006" key="4">
    <source>
        <dbReference type="Google" id="ProtNLM"/>
    </source>
</evidence>
<accession>A0ABQ9Z946</accession>
<dbReference type="EMBL" id="JAOYFB010000003">
    <property type="protein sequence ID" value="KAK4009401.1"/>
    <property type="molecule type" value="Genomic_DNA"/>
</dbReference>
<keyword evidence="3" id="KW-1185">Reference proteome</keyword>
<evidence type="ECO:0000313" key="2">
    <source>
        <dbReference type="EMBL" id="KAK4009401.1"/>
    </source>
</evidence>
<feature type="compositionally biased region" description="Basic residues" evidence="1">
    <location>
        <begin position="59"/>
        <end position="70"/>
    </location>
</feature>
<gene>
    <name evidence="2" type="ORF">OUZ56_018516</name>
</gene>
<reference evidence="2 3" key="1">
    <citation type="journal article" date="2023" name="Nucleic Acids Res.">
        <title>The hologenome of Daphnia magna reveals possible DNA methylation and microbiome-mediated evolution of the host genome.</title>
        <authorList>
            <person name="Chaturvedi A."/>
            <person name="Li X."/>
            <person name="Dhandapani V."/>
            <person name="Marshall H."/>
            <person name="Kissane S."/>
            <person name="Cuenca-Cambronero M."/>
            <person name="Asole G."/>
            <person name="Calvet F."/>
            <person name="Ruiz-Romero M."/>
            <person name="Marangio P."/>
            <person name="Guigo R."/>
            <person name="Rago D."/>
            <person name="Mirbahai L."/>
            <person name="Eastwood N."/>
            <person name="Colbourne J.K."/>
            <person name="Zhou J."/>
            <person name="Mallon E."/>
            <person name="Orsini L."/>
        </authorList>
    </citation>
    <scope>NUCLEOTIDE SEQUENCE [LARGE SCALE GENOMIC DNA]</scope>
    <source>
        <strain evidence="2">LRV0_1</strain>
    </source>
</reference>